<organism evidence="9">
    <name type="scientific">Oryza sativa subsp. japonica</name>
    <name type="common">Rice</name>
    <dbReference type="NCBI Taxonomy" id="39947"/>
    <lineage>
        <taxon>Eukaryota</taxon>
        <taxon>Viridiplantae</taxon>
        <taxon>Streptophyta</taxon>
        <taxon>Embryophyta</taxon>
        <taxon>Tracheophyta</taxon>
        <taxon>Spermatophyta</taxon>
        <taxon>Magnoliopsida</taxon>
        <taxon>Liliopsida</taxon>
        <taxon>Poales</taxon>
        <taxon>Poaceae</taxon>
        <taxon>BOP clade</taxon>
        <taxon>Oryzoideae</taxon>
        <taxon>Oryzeae</taxon>
        <taxon>Oryzinae</taxon>
        <taxon>Oryza</taxon>
        <taxon>Oryza sativa</taxon>
    </lineage>
</organism>
<feature type="region of interest" description="Disordered" evidence="7">
    <location>
        <begin position="120"/>
        <end position="214"/>
    </location>
</feature>
<reference evidence="9" key="1">
    <citation type="journal article" date="2005" name="BMC Biol.">
        <title>The sequence of rice chromosomes 11 and 12, rich in disease resistance genes and recent gene duplications.</title>
        <authorList>
            <consortium name="The rice chromosomes 11 and 12 sequencing consortia"/>
        </authorList>
    </citation>
    <scope>NUCLEOTIDE SEQUENCE [LARGE SCALE GENOMIC DNA]</scope>
</reference>
<dbReference type="PROSITE" id="PS50994">
    <property type="entry name" value="INTEGRASE"/>
    <property type="match status" value="1"/>
</dbReference>
<protein>
    <submittedName>
        <fullName evidence="9">Retrotransposon protein, putative, unclassified</fullName>
    </submittedName>
</protein>
<feature type="compositionally biased region" description="Acidic residues" evidence="7">
    <location>
        <begin position="450"/>
        <end position="459"/>
    </location>
</feature>
<reference evidence="9" key="2">
    <citation type="submission" date="2005-04" db="EMBL/GenBank/DDBJ databases">
        <authorList>
            <person name="Buell C.R."/>
            <person name="Wing R.A."/>
            <person name="McCombie W.A."/>
            <person name="Ouyang S."/>
        </authorList>
    </citation>
    <scope>NUCLEOTIDE SEQUENCE</scope>
</reference>
<gene>
    <name evidence="9" type="ordered locus">LOC_Os12g15700</name>
</gene>
<dbReference type="PANTHER" id="PTHR37984:SF5">
    <property type="entry name" value="PROTEIN NYNRIN-LIKE"/>
    <property type="match status" value="1"/>
</dbReference>
<keyword evidence="2" id="KW-0548">Nucleotidyltransferase</keyword>
<evidence type="ECO:0000256" key="7">
    <source>
        <dbReference type="SAM" id="MobiDB-lite"/>
    </source>
</evidence>
<dbReference type="Pfam" id="PF17917">
    <property type="entry name" value="RT_RNaseH"/>
    <property type="match status" value="1"/>
</dbReference>
<keyword evidence="5" id="KW-0378">Hydrolase</keyword>
<feature type="compositionally biased region" description="Basic residues" evidence="7">
    <location>
        <begin position="335"/>
        <end position="346"/>
    </location>
</feature>
<feature type="compositionally biased region" description="Pro residues" evidence="7">
    <location>
        <begin position="965"/>
        <end position="988"/>
    </location>
</feature>
<dbReference type="Gene3D" id="3.30.70.270">
    <property type="match status" value="1"/>
</dbReference>
<feature type="domain" description="Integrase catalytic" evidence="8">
    <location>
        <begin position="1393"/>
        <end position="1500"/>
    </location>
</feature>
<dbReference type="Pfam" id="PF00665">
    <property type="entry name" value="rve"/>
    <property type="match status" value="1"/>
</dbReference>
<evidence type="ECO:0000256" key="4">
    <source>
        <dbReference type="ARBA" id="ARBA00022759"/>
    </source>
</evidence>
<dbReference type="Pfam" id="PF00078">
    <property type="entry name" value="RVT_1"/>
    <property type="match status" value="1"/>
</dbReference>
<accession>Q2QUN0</accession>
<evidence type="ECO:0000256" key="3">
    <source>
        <dbReference type="ARBA" id="ARBA00022722"/>
    </source>
</evidence>
<feature type="compositionally biased region" description="Basic and acidic residues" evidence="7">
    <location>
        <begin position="38"/>
        <end position="49"/>
    </location>
</feature>
<feature type="compositionally biased region" description="Basic and acidic residues" evidence="7">
    <location>
        <begin position="168"/>
        <end position="183"/>
    </location>
</feature>
<dbReference type="Gene3D" id="3.10.10.10">
    <property type="entry name" value="HIV Type 1 Reverse Transcriptase, subunit A, domain 1"/>
    <property type="match status" value="1"/>
</dbReference>
<evidence type="ECO:0000259" key="8">
    <source>
        <dbReference type="PROSITE" id="PS50994"/>
    </source>
</evidence>
<sequence length="1500" mass="163899">MAEQAVAHNLSPSASGDDGEQNPRRRARTPPSPSRRSLGREEAFEEVERSATSPPTGDGEGRRDGERRLLVYGDGSTPQGALQAAGALLRPPPVVPDPETPARRWLDDVANLVMTAQQRLGAGGRSSATKASGAATAGSVSSRRRARRAAAVTRRSSAIPSSTPPTQEDVRGGPDAHLNIERRRNGRRAAHATEGASSSGAPLRSGHGGQAPVSPVGGAGCRAFVASLRNVRWPLRFRPTITEKYDGSVNPAEFLQIYTTGIEAAGGDDRVMANFFPMALKGQARGWLMNLPPASVHSWEDLCQQFTMNSRAHIRAQVKKRTCMRDSEGTMSLFARRRDRRRKKRSAHSDDEGHVLAVEGASRATRKGRPASDKKKEAGAPSRERPTGKWCTVHNTSLHDLADCRAVKSLAERMRKWEEERRQERREGKAPAAPAGNRRGEAKQKATAGDVDDGDDDLGFQEPEATVATVDGGACAHASRRSLKAKKRELLAAAPTHEATRRAWWSEVALTFDQTDHPPWGVSSYTGGAALNILSPAAFDAIKALGMVLRPSQPIIDVTPGHTWPLGHIDLPVTFGGSANFRTERVNFDVADLSLPYNAVLGRPALVKFMAAVHYAYLQMKMPGPGGPISVHGDHKVALACMEQRADHLAAASKPEGGDERLSTSVPAAPRQRMITCDEVPEDALVSFLRANADVFAWRPADMPGVPREVIEHRLAVRPGARPVRQKVRRQAPKRQAFIREEVARLLEAGFIREVIHPKWLANPVVVPKANGKLRMCIDYTDLNKACPKDPYPLPRIDQIVDSTAGCDLLCFLDAYSGYHQIRMAREDEENTAFITPIGTYCYMTMPFGLKNAGPTFQRTTRISLGNQIERNVEAYVDDLVVKTRNQETLLSDLAETFESLRSARIKLNRDKCVFGVPASKLLGFLVVSAALVVECDEDNPHSAHPHPVSTRPGREQGGEAPEPNSGPRPPTAGAGPPPACPTVPGAPDPQDGLGATAGRPRLSPSDPEVVGPKVECAPGGLSDEERPGDVAPGEEDRPRRKVQRPVYFISEALRDAKTRYPQAQKMLYAILMASRKLRHYFQAHRVTVVTSYPLGQILHNREGTGRVVKWAIELSEFDLHFEPHHAIKSQALADFVAEWTPAPEPVSVPEASSDPSQLPHTAYWVMQSDGSLSLQGAGAGVTLTSPSGDVLRYMVRLDFRATNNMAEYEGLLAGLRVAAGLGIRRLLVLGDSQLVVNQVCKEYRCSDPQMDAYVRQVRRMKRHFDGIELRHVPRRDNAVADELSRLASSRAQTPPGAFEERLAQPSARPDPLGETDAPERPPWPVGVQASGPEGSAPSSLRLIAWIAEIQAYLADKTLPEDREGSERVQRISKRYVLVEGTLYRRAANGVLLKCIPREQGVELLADVHEGERAPGGFEYLYVAVDKFTKWPEAYPVVKIDKHSALKFIRGITARFGVPNHIITDNGTQFTSELFGDYCEDMGIKLCFASPAHPRSNGQV</sequence>
<dbReference type="CDD" id="cd09279">
    <property type="entry name" value="RNase_HI_like"/>
    <property type="match status" value="1"/>
</dbReference>
<feature type="region of interest" description="Disordered" evidence="7">
    <location>
        <begin position="418"/>
        <end position="459"/>
    </location>
</feature>
<reference evidence="9" key="3">
    <citation type="submission" date="2006-01" db="EMBL/GenBank/DDBJ databases">
        <authorList>
            <person name="Buell R."/>
        </authorList>
    </citation>
    <scope>NUCLEOTIDE SEQUENCE</scope>
</reference>
<evidence type="ECO:0000256" key="1">
    <source>
        <dbReference type="ARBA" id="ARBA00022679"/>
    </source>
</evidence>
<evidence type="ECO:0000256" key="6">
    <source>
        <dbReference type="ARBA" id="ARBA00022918"/>
    </source>
</evidence>
<dbReference type="CDD" id="cd01647">
    <property type="entry name" value="RT_LTR"/>
    <property type="match status" value="1"/>
</dbReference>
<feature type="region of interest" description="Disordered" evidence="7">
    <location>
        <begin position="1287"/>
        <end position="1335"/>
    </location>
</feature>
<dbReference type="GO" id="GO:0003964">
    <property type="term" value="F:RNA-directed DNA polymerase activity"/>
    <property type="evidence" value="ECO:0007669"/>
    <property type="project" value="UniProtKB-KW"/>
</dbReference>
<dbReference type="Pfam" id="PF13456">
    <property type="entry name" value="RVT_3"/>
    <property type="match status" value="1"/>
</dbReference>
<name>Q2QUN0_ORYSJ</name>
<feature type="compositionally biased region" description="Basic and acidic residues" evidence="7">
    <location>
        <begin position="1024"/>
        <end position="1039"/>
    </location>
</feature>
<keyword evidence="6" id="KW-0695">RNA-directed DNA polymerase</keyword>
<dbReference type="InterPro" id="IPR043502">
    <property type="entry name" value="DNA/RNA_pol_sf"/>
</dbReference>
<evidence type="ECO:0000313" key="9">
    <source>
        <dbReference type="EMBL" id="ABA97306.1"/>
    </source>
</evidence>
<keyword evidence="1" id="KW-0808">Transferase</keyword>
<feature type="compositionally biased region" description="Pro residues" evidence="7">
    <location>
        <begin position="90"/>
        <end position="99"/>
    </location>
</feature>
<feature type="compositionally biased region" description="Basic and acidic residues" evidence="7">
    <location>
        <begin position="59"/>
        <end position="69"/>
    </location>
</feature>
<feature type="compositionally biased region" description="Low complexity" evidence="7">
    <location>
        <begin position="78"/>
        <end position="89"/>
    </location>
</feature>
<dbReference type="GO" id="GO:0015074">
    <property type="term" value="P:DNA integration"/>
    <property type="evidence" value="ECO:0007669"/>
    <property type="project" value="InterPro"/>
</dbReference>
<feature type="region of interest" description="Disordered" evidence="7">
    <location>
        <begin position="1"/>
        <end position="101"/>
    </location>
</feature>
<feature type="compositionally biased region" description="Low complexity" evidence="7">
    <location>
        <begin position="125"/>
        <end position="141"/>
    </location>
</feature>
<feature type="region of interest" description="Disordered" evidence="7">
    <location>
        <begin position="939"/>
        <end position="1040"/>
    </location>
</feature>
<feature type="compositionally biased region" description="Basic and acidic residues" evidence="7">
    <location>
        <begin position="418"/>
        <end position="429"/>
    </location>
</feature>
<dbReference type="EMBL" id="DP000011">
    <property type="protein sequence ID" value="ABA97306.1"/>
    <property type="molecule type" value="Genomic_DNA"/>
</dbReference>
<dbReference type="InterPro" id="IPR050951">
    <property type="entry name" value="Retrovirus_Pol_polyprotein"/>
</dbReference>
<evidence type="ECO:0000256" key="2">
    <source>
        <dbReference type="ARBA" id="ARBA00022695"/>
    </source>
</evidence>
<dbReference type="PANTHER" id="PTHR37984">
    <property type="entry name" value="PROTEIN CBG26694"/>
    <property type="match status" value="1"/>
</dbReference>
<dbReference type="GO" id="GO:0004523">
    <property type="term" value="F:RNA-DNA hybrid ribonuclease activity"/>
    <property type="evidence" value="ECO:0007669"/>
    <property type="project" value="InterPro"/>
</dbReference>
<dbReference type="GO" id="GO:0003676">
    <property type="term" value="F:nucleic acid binding"/>
    <property type="evidence" value="ECO:0007669"/>
    <property type="project" value="InterPro"/>
</dbReference>
<dbReference type="InterPro" id="IPR041373">
    <property type="entry name" value="RT_RNaseH"/>
</dbReference>
<feature type="compositionally biased region" description="Low complexity" evidence="7">
    <location>
        <begin position="149"/>
        <end position="158"/>
    </location>
</feature>
<dbReference type="InterPro" id="IPR012337">
    <property type="entry name" value="RNaseH-like_sf"/>
</dbReference>
<dbReference type="SUPFAM" id="SSF53098">
    <property type="entry name" value="Ribonuclease H-like"/>
    <property type="match status" value="2"/>
</dbReference>
<keyword evidence="4" id="KW-0255">Endonuclease</keyword>
<feature type="region of interest" description="Disordered" evidence="7">
    <location>
        <begin position="335"/>
        <end position="391"/>
    </location>
</feature>
<dbReference type="InterPro" id="IPR036397">
    <property type="entry name" value="RNaseH_sf"/>
</dbReference>
<evidence type="ECO:0000256" key="5">
    <source>
        <dbReference type="ARBA" id="ARBA00022801"/>
    </source>
</evidence>
<dbReference type="Gene3D" id="3.30.420.10">
    <property type="entry name" value="Ribonuclease H-like superfamily/Ribonuclease H"/>
    <property type="match status" value="2"/>
</dbReference>
<dbReference type="InterPro" id="IPR043128">
    <property type="entry name" value="Rev_trsase/Diguanyl_cyclase"/>
</dbReference>
<dbReference type="InterPro" id="IPR002156">
    <property type="entry name" value="RNaseH_domain"/>
</dbReference>
<dbReference type="InterPro" id="IPR001584">
    <property type="entry name" value="Integrase_cat-core"/>
</dbReference>
<dbReference type="SUPFAM" id="SSF56672">
    <property type="entry name" value="DNA/RNA polymerases"/>
    <property type="match status" value="1"/>
</dbReference>
<feature type="compositionally biased region" description="Basic and acidic residues" evidence="7">
    <location>
        <begin position="370"/>
        <end position="387"/>
    </location>
</feature>
<dbReference type="InterPro" id="IPR000477">
    <property type="entry name" value="RT_dom"/>
</dbReference>
<keyword evidence="3" id="KW-0540">Nuclease</keyword>
<proteinExistence type="predicted"/>